<dbReference type="Pfam" id="PF10186">
    <property type="entry name" value="ATG14"/>
    <property type="match status" value="1"/>
</dbReference>
<evidence type="ECO:0000256" key="2">
    <source>
        <dbReference type="ARBA" id="ARBA00013807"/>
    </source>
</evidence>
<dbReference type="EMBL" id="MU853223">
    <property type="protein sequence ID" value="KAK4129803.1"/>
    <property type="molecule type" value="Genomic_DNA"/>
</dbReference>
<dbReference type="GO" id="GO:0000323">
    <property type="term" value="C:lytic vacuole"/>
    <property type="evidence" value="ECO:0007669"/>
    <property type="project" value="TreeGrafter"/>
</dbReference>
<feature type="coiled-coil region" evidence="4">
    <location>
        <begin position="226"/>
        <end position="335"/>
    </location>
</feature>
<evidence type="ECO:0000256" key="3">
    <source>
        <dbReference type="ARBA" id="ARBA00023054"/>
    </source>
</evidence>
<reference evidence="6" key="1">
    <citation type="journal article" date="2023" name="Mol. Phylogenet. Evol.">
        <title>Genome-scale phylogeny and comparative genomics of the fungal order Sordariales.</title>
        <authorList>
            <person name="Hensen N."/>
            <person name="Bonometti L."/>
            <person name="Westerberg I."/>
            <person name="Brannstrom I.O."/>
            <person name="Guillou S."/>
            <person name="Cros-Aarteil S."/>
            <person name="Calhoun S."/>
            <person name="Haridas S."/>
            <person name="Kuo A."/>
            <person name="Mondo S."/>
            <person name="Pangilinan J."/>
            <person name="Riley R."/>
            <person name="LaButti K."/>
            <person name="Andreopoulos B."/>
            <person name="Lipzen A."/>
            <person name="Chen C."/>
            <person name="Yan M."/>
            <person name="Daum C."/>
            <person name="Ng V."/>
            <person name="Clum A."/>
            <person name="Steindorff A."/>
            <person name="Ohm R.A."/>
            <person name="Martin F."/>
            <person name="Silar P."/>
            <person name="Natvig D.O."/>
            <person name="Lalanne C."/>
            <person name="Gautier V."/>
            <person name="Ament-Velasquez S.L."/>
            <person name="Kruys A."/>
            <person name="Hutchinson M.I."/>
            <person name="Powell A.J."/>
            <person name="Barry K."/>
            <person name="Miller A.N."/>
            <person name="Grigoriev I.V."/>
            <person name="Debuchy R."/>
            <person name="Gladieux P."/>
            <person name="Hiltunen Thoren M."/>
            <person name="Johannesson H."/>
        </authorList>
    </citation>
    <scope>NUCLEOTIDE SEQUENCE</scope>
    <source>
        <strain evidence="6">CBS 731.68</strain>
    </source>
</reference>
<dbReference type="RefSeq" id="XP_062653574.1">
    <property type="nucleotide sequence ID" value="XM_062789835.1"/>
</dbReference>
<dbReference type="PANTHER" id="PTHR15157:SF5">
    <property type="entry name" value="UV RADIATION RESISTANCE-ASSOCIATED GENE PROTEIN"/>
    <property type="match status" value="1"/>
</dbReference>
<organism evidence="6 7">
    <name type="scientific">Parathielavia appendiculata</name>
    <dbReference type="NCBI Taxonomy" id="2587402"/>
    <lineage>
        <taxon>Eukaryota</taxon>
        <taxon>Fungi</taxon>
        <taxon>Dikarya</taxon>
        <taxon>Ascomycota</taxon>
        <taxon>Pezizomycotina</taxon>
        <taxon>Sordariomycetes</taxon>
        <taxon>Sordariomycetidae</taxon>
        <taxon>Sordariales</taxon>
        <taxon>Chaetomiaceae</taxon>
        <taxon>Parathielavia</taxon>
    </lineage>
</organism>
<gene>
    <name evidence="6" type="ORF">N657DRAFT_588111</name>
</gene>
<name>A0AAN6Z9P7_9PEZI</name>
<reference evidence="6" key="2">
    <citation type="submission" date="2023-05" db="EMBL/GenBank/DDBJ databases">
        <authorList>
            <consortium name="Lawrence Berkeley National Laboratory"/>
            <person name="Steindorff A."/>
            <person name="Hensen N."/>
            <person name="Bonometti L."/>
            <person name="Westerberg I."/>
            <person name="Brannstrom I.O."/>
            <person name="Guillou S."/>
            <person name="Cros-Aarteil S."/>
            <person name="Calhoun S."/>
            <person name="Haridas S."/>
            <person name="Kuo A."/>
            <person name="Mondo S."/>
            <person name="Pangilinan J."/>
            <person name="Riley R."/>
            <person name="Labutti K."/>
            <person name="Andreopoulos B."/>
            <person name="Lipzen A."/>
            <person name="Chen C."/>
            <person name="Yanf M."/>
            <person name="Daum C."/>
            <person name="Ng V."/>
            <person name="Clum A."/>
            <person name="Ohm R."/>
            <person name="Martin F."/>
            <person name="Silar P."/>
            <person name="Natvig D."/>
            <person name="Lalanne C."/>
            <person name="Gautier V."/>
            <person name="Ament-Velasquez S.L."/>
            <person name="Kruys A."/>
            <person name="Hutchinson M.I."/>
            <person name="Powell A.J."/>
            <person name="Barry K."/>
            <person name="Miller A.N."/>
            <person name="Grigoriev I.V."/>
            <person name="Debuchy R."/>
            <person name="Gladieux P."/>
            <person name="Thoren M.H."/>
            <person name="Johannesson H."/>
        </authorList>
    </citation>
    <scope>NUCLEOTIDE SEQUENCE</scope>
    <source>
        <strain evidence="6">CBS 731.68</strain>
    </source>
</reference>
<dbReference type="PANTHER" id="PTHR15157">
    <property type="entry name" value="UV RADIATION RESISTANCE-ASSOCIATED GENE PROTEIN"/>
    <property type="match status" value="1"/>
</dbReference>
<dbReference type="GeneID" id="87826605"/>
<dbReference type="Proteomes" id="UP001302602">
    <property type="component" value="Unassembled WGS sequence"/>
</dbReference>
<keyword evidence="7" id="KW-1185">Reference proteome</keyword>
<sequence>MSTEPTRPLLLPQNRKLRHLRGIALRNLTFWRPRGRTIDDTALNKTPAKLESLRINTQLHHALSSEDLRPPTARRRSTYLGNDSPATRQKRFEDIFDSRLADAFFSLHIEGEEDPIYISEVEERATNFNFRFFDICELDSAITQSPQVTIKVWTRRSYTWTLLLEDEVDLRALNWLGSLQNVHFPRNCLIFHMVDGIYSLEVSGKPPPPKHAAPAPTSSYNALMRLATLDNSIQDALATRERLTQQINDFLRREAKNEVPEAEDRLSLTQRYLAQQRRAVAQVTKRNEDLKASIAARREAIAQGRIAQAKAAKDVENATEQLTQSRALLAKTQSNIRGQRRRICEDLSRIYNISPIPHAPPLSFQICNLPLPNTTYDSTTSSESPVPLSEDALSAALGHVAHLTDLLQYYLAVPLPYPIRAFGSRSSIRDDISQLPDPQREFPLYVPRSGSSAQFRFDYAWFLLNKDIEALCASQGLKVVDIRHTLPNLKYLLYVCSAGSEEVPERKRGGVRGLWAGRMGLKGVSTGGAAGGAGIAGIADDASCLGASSRRGSEASDVLGRQREQVRKAVAGHPERRDGDEANGGLFGDGELKVSLRTKGLRESAAQ</sequence>
<dbReference type="GO" id="GO:0000149">
    <property type="term" value="F:SNARE binding"/>
    <property type="evidence" value="ECO:0007669"/>
    <property type="project" value="TreeGrafter"/>
</dbReference>
<accession>A0AAN6Z9P7</accession>
<keyword evidence="3 4" id="KW-0175">Coiled coil</keyword>
<evidence type="ECO:0000313" key="6">
    <source>
        <dbReference type="EMBL" id="KAK4129803.1"/>
    </source>
</evidence>
<dbReference type="AlphaFoldDB" id="A0AAN6Z9P7"/>
<dbReference type="GO" id="GO:0032991">
    <property type="term" value="C:protein-containing complex"/>
    <property type="evidence" value="ECO:0007669"/>
    <property type="project" value="UniProtKB-ARBA"/>
</dbReference>
<feature type="compositionally biased region" description="Basic and acidic residues" evidence="5">
    <location>
        <begin position="560"/>
        <end position="580"/>
    </location>
</feature>
<evidence type="ECO:0000256" key="5">
    <source>
        <dbReference type="SAM" id="MobiDB-lite"/>
    </source>
</evidence>
<dbReference type="InterPro" id="IPR018791">
    <property type="entry name" value="UV_resistance/autophagy_Atg14"/>
</dbReference>
<proteinExistence type="inferred from homology"/>
<feature type="region of interest" description="Disordered" evidence="5">
    <location>
        <begin position="555"/>
        <end position="589"/>
    </location>
</feature>
<dbReference type="GO" id="GO:0035493">
    <property type="term" value="P:SNARE complex assembly"/>
    <property type="evidence" value="ECO:0007669"/>
    <property type="project" value="TreeGrafter"/>
</dbReference>
<evidence type="ECO:0000313" key="7">
    <source>
        <dbReference type="Proteomes" id="UP001302602"/>
    </source>
</evidence>
<evidence type="ECO:0000256" key="1">
    <source>
        <dbReference type="ARBA" id="ARBA00009574"/>
    </source>
</evidence>
<evidence type="ECO:0000256" key="4">
    <source>
        <dbReference type="SAM" id="Coils"/>
    </source>
</evidence>
<comment type="similarity">
    <text evidence="1">Belongs to the ATG14 family.</text>
</comment>
<dbReference type="GO" id="GO:0005768">
    <property type="term" value="C:endosome"/>
    <property type="evidence" value="ECO:0007669"/>
    <property type="project" value="TreeGrafter"/>
</dbReference>
<protein>
    <recommendedName>
        <fullName evidence="2">Autophagy-related protein 14</fullName>
    </recommendedName>
</protein>
<comment type="caution">
    <text evidence="6">The sequence shown here is derived from an EMBL/GenBank/DDBJ whole genome shotgun (WGS) entry which is preliminary data.</text>
</comment>